<dbReference type="AlphaFoldDB" id="A0A1H9H474"/>
<name>A0A1H9H474_9GAMM</name>
<evidence type="ECO:0000313" key="1">
    <source>
        <dbReference type="EMBL" id="SEQ57037.1"/>
    </source>
</evidence>
<proteinExistence type="predicted"/>
<dbReference type="STRING" id="355243.SAMN03080615_01927"/>
<dbReference type="RefSeq" id="WP_091357258.1">
    <property type="nucleotide sequence ID" value="NZ_AP025284.1"/>
</dbReference>
<dbReference type="OrthoDB" id="5567704at2"/>
<dbReference type="EMBL" id="FOGB01000005">
    <property type="protein sequence ID" value="SEQ57037.1"/>
    <property type="molecule type" value="Genomic_DNA"/>
</dbReference>
<accession>A0A1H9H474</accession>
<dbReference type="Proteomes" id="UP000198749">
    <property type="component" value="Unassembled WGS sequence"/>
</dbReference>
<sequence length="101" mass="11420">MSDQQATYLSFSELCLQTGVAESMVVEIIEQGIVEPVGDSPGEWLFSPAMLVLTKKAVRLHRDLDVNWAGIALAIELLNEVEQLREQNRYLQSRLSRFVDL</sequence>
<dbReference type="Gene3D" id="1.10.1660.10">
    <property type="match status" value="1"/>
</dbReference>
<organism evidence="1 2">
    <name type="scientific">Amphritea atlantica</name>
    <dbReference type="NCBI Taxonomy" id="355243"/>
    <lineage>
        <taxon>Bacteria</taxon>
        <taxon>Pseudomonadati</taxon>
        <taxon>Pseudomonadota</taxon>
        <taxon>Gammaproteobacteria</taxon>
        <taxon>Oceanospirillales</taxon>
        <taxon>Oceanospirillaceae</taxon>
        <taxon>Amphritea</taxon>
    </lineage>
</organism>
<protein>
    <submittedName>
        <fullName evidence="1">Chaperone modulatory protein CbpM</fullName>
    </submittedName>
</protein>
<evidence type="ECO:0000313" key="2">
    <source>
        <dbReference type="Proteomes" id="UP000198749"/>
    </source>
</evidence>
<reference evidence="2" key="1">
    <citation type="submission" date="2016-10" db="EMBL/GenBank/DDBJ databases">
        <authorList>
            <person name="Varghese N."/>
            <person name="Submissions S."/>
        </authorList>
    </citation>
    <scope>NUCLEOTIDE SEQUENCE [LARGE SCALE GENOMIC DNA]</scope>
    <source>
        <strain evidence="2">DSM 18887</strain>
    </source>
</reference>
<gene>
    <name evidence="1" type="ORF">SAMN03080615_01927</name>
</gene>
<keyword evidence="2" id="KW-1185">Reference proteome</keyword>
<dbReference type="Pfam" id="PF13591">
    <property type="entry name" value="MerR_2"/>
    <property type="match status" value="1"/>
</dbReference>